<sequence length="73" mass="7087">MVDALRRRGHGAVLAGLVLFLAVVARPVSLHGGAVQAHSGSDGAGSTFIVTLPLDASSADGPAADAAASRVPG</sequence>
<gene>
    <name evidence="1" type="ORF">EZ216_19320</name>
</gene>
<dbReference type="SUPFAM" id="SSF55874">
    <property type="entry name" value="ATPase domain of HSP90 chaperone/DNA topoisomerase II/histidine kinase"/>
    <property type="match status" value="1"/>
</dbReference>
<accession>A0A4Z0BFC7</accession>
<proteinExistence type="predicted"/>
<organism evidence="1 2">
    <name type="scientific">Ramlibacter humi</name>
    <dbReference type="NCBI Taxonomy" id="2530451"/>
    <lineage>
        <taxon>Bacteria</taxon>
        <taxon>Pseudomonadati</taxon>
        <taxon>Pseudomonadota</taxon>
        <taxon>Betaproteobacteria</taxon>
        <taxon>Burkholderiales</taxon>
        <taxon>Comamonadaceae</taxon>
        <taxon>Ramlibacter</taxon>
    </lineage>
</organism>
<dbReference type="GO" id="GO:0016301">
    <property type="term" value="F:kinase activity"/>
    <property type="evidence" value="ECO:0007669"/>
    <property type="project" value="UniProtKB-KW"/>
</dbReference>
<name>A0A4Z0BFC7_9BURK</name>
<dbReference type="InterPro" id="IPR036890">
    <property type="entry name" value="HATPase_C_sf"/>
</dbReference>
<keyword evidence="1" id="KW-0808">Transferase</keyword>
<evidence type="ECO:0000313" key="1">
    <source>
        <dbReference type="EMBL" id="TFY97017.1"/>
    </source>
</evidence>
<dbReference type="RefSeq" id="WP_135251432.1">
    <property type="nucleotide sequence ID" value="NZ_SMLK01000009.1"/>
</dbReference>
<keyword evidence="1" id="KW-0418">Kinase</keyword>
<keyword evidence="2" id="KW-1185">Reference proteome</keyword>
<dbReference type="Proteomes" id="UP000297839">
    <property type="component" value="Unassembled WGS sequence"/>
</dbReference>
<comment type="caution">
    <text evidence="1">The sequence shown here is derived from an EMBL/GenBank/DDBJ whole genome shotgun (WGS) entry which is preliminary data.</text>
</comment>
<dbReference type="Gene3D" id="3.30.565.10">
    <property type="entry name" value="Histidine kinase-like ATPase, C-terminal domain"/>
    <property type="match status" value="1"/>
</dbReference>
<dbReference type="AlphaFoldDB" id="A0A4Z0BFC7"/>
<evidence type="ECO:0000313" key="2">
    <source>
        <dbReference type="Proteomes" id="UP000297839"/>
    </source>
</evidence>
<protein>
    <submittedName>
        <fullName evidence="1">HAMP domain-containing histidine kinase</fullName>
    </submittedName>
</protein>
<reference evidence="1 2" key="1">
    <citation type="submission" date="2019-03" db="EMBL/GenBank/DDBJ databases">
        <title>Ramlibacter sp. 18x22-1, whole genome shotgun sequence.</title>
        <authorList>
            <person name="Zhang X."/>
            <person name="Feng G."/>
            <person name="Zhu H."/>
        </authorList>
    </citation>
    <scope>NUCLEOTIDE SEQUENCE [LARGE SCALE GENOMIC DNA]</scope>
    <source>
        <strain evidence="1 2">18x22-1</strain>
    </source>
</reference>
<dbReference type="EMBL" id="SMLK01000009">
    <property type="protein sequence ID" value="TFY97017.1"/>
    <property type="molecule type" value="Genomic_DNA"/>
</dbReference>